<keyword evidence="2" id="KW-1185">Reference proteome</keyword>
<proteinExistence type="predicted"/>
<organism evidence="1 2">
    <name type="scientific">Escherichia phage V5</name>
    <dbReference type="NCBI Taxonomy" id="399183"/>
    <lineage>
        <taxon>Viruses</taxon>
        <taxon>Duplodnaviria</taxon>
        <taxon>Heunggongvirae</taxon>
        <taxon>Uroviricota</taxon>
        <taxon>Caudoviricetes</taxon>
        <taxon>Vequintavirinae</taxon>
        <taxon>Vequintavirus</taxon>
        <taxon>Vequintavirus V5</taxon>
    </lineage>
</organism>
<accession>B3RGU5</accession>
<dbReference type="Proteomes" id="UP000203832">
    <property type="component" value="Segment"/>
</dbReference>
<reference evidence="1 2" key="1">
    <citation type="journal article" date="2013" name="Virol. J.">
        <title>The host-range, genomics and proteomics of Escherichia coli O157:H7 bacteriophage rV5.</title>
        <authorList>
            <person name="Kropinski A.M."/>
            <person name="Waddell T."/>
            <person name="Meng J."/>
            <person name="Franklin K."/>
            <person name="Ackermann H.W."/>
            <person name="Ahmed R."/>
            <person name="Mazzocco A."/>
            <person name="Yates J."/>
            <person name="Lingohr E.J."/>
            <person name="Johnson R.P."/>
        </authorList>
    </citation>
    <scope>NUCLEOTIDE SEQUENCE [LARGE SCALE GENOMIC DNA]</scope>
</reference>
<evidence type="ECO:0000313" key="2">
    <source>
        <dbReference type="Proteomes" id="UP000203832"/>
    </source>
</evidence>
<name>B3RGU5_9CAUD</name>
<sequence length="52" mass="6268">MWRPFLYLVHDCIPWTDNLVTERLRTVYKQISLSSVARTHVRFDPNHHTLGF</sequence>
<evidence type="ECO:0000313" key="1">
    <source>
        <dbReference type="EMBL" id="ABI79226.1"/>
    </source>
</evidence>
<dbReference type="KEGG" id="vg:6446673"/>
<dbReference type="EMBL" id="DQ832317">
    <property type="protein sequence ID" value="ABI79226.1"/>
    <property type="molecule type" value="Genomic_DNA"/>
</dbReference>
<dbReference type="RefSeq" id="YP_002003658.1">
    <property type="nucleotide sequence ID" value="NC_011041.1"/>
</dbReference>
<protein>
    <submittedName>
        <fullName evidence="1">Uncharacterized protein</fullName>
    </submittedName>
</protein>
<dbReference type="GeneID" id="6446673"/>